<dbReference type="SUPFAM" id="SSF53474">
    <property type="entry name" value="alpha/beta-Hydrolases"/>
    <property type="match status" value="1"/>
</dbReference>
<dbReference type="PANTHER" id="PTHR48098:SF6">
    <property type="entry name" value="FERRI-BACILLIBACTIN ESTERASE BESA"/>
    <property type="match status" value="1"/>
</dbReference>
<dbReference type="PANTHER" id="PTHR48098">
    <property type="entry name" value="ENTEROCHELIN ESTERASE-RELATED"/>
    <property type="match status" value="1"/>
</dbReference>
<organism evidence="1 2">
    <name type="scientific">Myroides odoratimimus</name>
    <dbReference type="NCBI Taxonomy" id="76832"/>
    <lineage>
        <taxon>Bacteria</taxon>
        <taxon>Pseudomonadati</taxon>
        <taxon>Bacteroidota</taxon>
        <taxon>Flavobacteriia</taxon>
        <taxon>Flavobacteriales</taxon>
        <taxon>Flavobacteriaceae</taxon>
        <taxon>Myroides</taxon>
    </lineage>
</organism>
<dbReference type="EMBL" id="CP013690">
    <property type="protein sequence ID" value="ALU27882.1"/>
    <property type="molecule type" value="Genomic_DNA"/>
</dbReference>
<dbReference type="Gene3D" id="3.40.50.1820">
    <property type="entry name" value="alpha/beta hydrolase"/>
    <property type="match status" value="1"/>
</dbReference>
<proteinExistence type="predicted"/>
<accession>A0A0S7EEH4</accession>
<dbReference type="AlphaFoldDB" id="A0A0S7EEH4"/>
<dbReference type="InterPro" id="IPR050583">
    <property type="entry name" value="Mycobacterial_A85_antigen"/>
</dbReference>
<dbReference type="RefSeq" id="WP_058699803.1">
    <property type="nucleotide sequence ID" value="NZ_BCMQ01000047.1"/>
</dbReference>
<dbReference type="eggNOG" id="COG2819">
    <property type="taxonomic scope" value="Bacteria"/>
</dbReference>
<dbReference type="Proteomes" id="UP000069030">
    <property type="component" value="Chromosome"/>
</dbReference>
<dbReference type="KEGG" id="mod:AS202_17760"/>
<evidence type="ECO:0000313" key="2">
    <source>
        <dbReference type="Proteomes" id="UP000069030"/>
    </source>
</evidence>
<reference evidence="1 2" key="1">
    <citation type="journal article" date="2016" name="J. Zhejiang Univ. Sci. B">
        <title>Antibiotic resistance mechanisms of Myroides sp.</title>
        <authorList>
            <person name="Hu S."/>
            <person name="Yuan S."/>
            <person name="Qu H."/>
            <person name="Jiang T."/>
            <person name="Zhou Y."/>
            <person name="Wang M."/>
            <person name="Ming D."/>
        </authorList>
    </citation>
    <scope>NUCLEOTIDE SEQUENCE [LARGE SCALE GENOMIC DNA]</scope>
    <source>
        <strain evidence="1 2">PR63039</strain>
    </source>
</reference>
<sequence length="286" mass="32728">MINIKALLVTSMLLLGVSGISQTNSKPFTFGTTDQLHSTVLSEDRTINIVLPPDYNANDTIKYPVVYILDGGVEEDFIHLAGLVRFNSLPWIARFPNSIIVGIETINRRKDMTFAVDNLNFVEKAGFSKDMFPEYGRAEAYTAFLESELIPYIEKNYKGSSTRTVIGESLAGLYSTYVLEYHPYLFTNYIIISPSLWWGDEKLLDKTHTCLIEKIKQPVNVYVGVPNKEEDVKMYEYGEQLYKTLQKNKNIKSHFDYLPEEIHSTVIHQAVNNAFQKLYPSTYFSK</sequence>
<dbReference type="InterPro" id="IPR029058">
    <property type="entry name" value="AB_hydrolase_fold"/>
</dbReference>
<evidence type="ECO:0000313" key="1">
    <source>
        <dbReference type="EMBL" id="ALU27882.1"/>
    </source>
</evidence>
<name>A0A0S7EEH4_9FLAO</name>
<dbReference type="Pfam" id="PF00756">
    <property type="entry name" value="Esterase"/>
    <property type="match status" value="1"/>
</dbReference>
<gene>
    <name evidence="1" type="ORF">AS202_17760</name>
</gene>
<dbReference type="InterPro" id="IPR000801">
    <property type="entry name" value="Esterase-like"/>
</dbReference>
<protein>
    <submittedName>
        <fullName evidence="1">Esterase</fullName>
    </submittedName>
</protein>